<sequence length="196" mass="21785">MGTPIAAANATARAREAKFTNLNAFLSGDEDGLNRISHYVPASQAELAPGHIVHIKDNKQGTETRIHDRVMLVIKNNAPVSMVCYAFCKHDPPLASTSDAQTHWLVCPSGEPPQTENPGYLPLLEVVLHYKLSPKSDITINLRDPWNVEYEVEVAKLGVVPVKFYEAVRRRINHIFVAESYNSPLVPLLILQARLI</sequence>
<dbReference type="EMBL" id="JAVRRG010000009">
    <property type="protein sequence ID" value="KAK5099640.1"/>
    <property type="molecule type" value="Genomic_DNA"/>
</dbReference>
<evidence type="ECO:0000313" key="2">
    <source>
        <dbReference type="Proteomes" id="UP001345013"/>
    </source>
</evidence>
<evidence type="ECO:0000313" key="1">
    <source>
        <dbReference type="EMBL" id="KAK5099640.1"/>
    </source>
</evidence>
<keyword evidence="2" id="KW-1185">Reference proteome</keyword>
<accession>A0ABR0KL72</accession>
<dbReference type="Proteomes" id="UP001345013">
    <property type="component" value="Unassembled WGS sequence"/>
</dbReference>
<comment type="caution">
    <text evidence="1">The sequence shown here is derived from an EMBL/GenBank/DDBJ whole genome shotgun (WGS) entry which is preliminary data.</text>
</comment>
<reference evidence="1 2" key="1">
    <citation type="submission" date="2023-08" db="EMBL/GenBank/DDBJ databases">
        <title>Black Yeasts Isolated from many extreme environments.</title>
        <authorList>
            <person name="Coleine C."/>
            <person name="Stajich J.E."/>
            <person name="Selbmann L."/>
        </authorList>
    </citation>
    <scope>NUCLEOTIDE SEQUENCE [LARGE SCALE GENOMIC DNA]</scope>
    <source>
        <strain evidence="1 2">CCFEE 5885</strain>
    </source>
</reference>
<protein>
    <submittedName>
        <fullName evidence="1">Uncharacterized protein</fullName>
    </submittedName>
</protein>
<organism evidence="1 2">
    <name type="scientific">Lithohypha guttulata</name>
    <dbReference type="NCBI Taxonomy" id="1690604"/>
    <lineage>
        <taxon>Eukaryota</taxon>
        <taxon>Fungi</taxon>
        <taxon>Dikarya</taxon>
        <taxon>Ascomycota</taxon>
        <taxon>Pezizomycotina</taxon>
        <taxon>Eurotiomycetes</taxon>
        <taxon>Chaetothyriomycetidae</taxon>
        <taxon>Chaetothyriales</taxon>
        <taxon>Trichomeriaceae</taxon>
        <taxon>Lithohypha</taxon>
    </lineage>
</organism>
<proteinExistence type="predicted"/>
<gene>
    <name evidence="1" type="ORF">LTR24_001299</name>
</gene>
<name>A0ABR0KL72_9EURO</name>